<dbReference type="GO" id="GO:0000287">
    <property type="term" value="F:magnesium ion binding"/>
    <property type="evidence" value="ECO:0007669"/>
    <property type="project" value="InterPro"/>
</dbReference>
<dbReference type="Gene3D" id="3.40.50.970">
    <property type="match status" value="2"/>
</dbReference>
<dbReference type="Proteomes" id="UP001336250">
    <property type="component" value="Unassembled WGS sequence"/>
</dbReference>
<gene>
    <name evidence="8" type="ORF">V4F39_22680</name>
</gene>
<dbReference type="SUPFAM" id="SSF52518">
    <property type="entry name" value="Thiamin diphosphate-binding fold (THDP-binding)"/>
    <property type="match status" value="2"/>
</dbReference>
<dbReference type="InterPro" id="IPR012001">
    <property type="entry name" value="Thiamin_PyroP_enz_TPP-bd_dom"/>
</dbReference>
<evidence type="ECO:0000256" key="3">
    <source>
        <dbReference type="ARBA" id="ARBA00023052"/>
    </source>
</evidence>
<evidence type="ECO:0000256" key="1">
    <source>
        <dbReference type="ARBA" id="ARBA00001964"/>
    </source>
</evidence>
<dbReference type="CDD" id="cd07035">
    <property type="entry name" value="TPP_PYR_POX_like"/>
    <property type="match status" value="1"/>
</dbReference>
<dbReference type="GO" id="GO:0050660">
    <property type="term" value="F:flavin adenine dinucleotide binding"/>
    <property type="evidence" value="ECO:0007669"/>
    <property type="project" value="TreeGrafter"/>
</dbReference>
<dbReference type="GO" id="GO:0003984">
    <property type="term" value="F:acetolactate synthase activity"/>
    <property type="evidence" value="ECO:0007669"/>
    <property type="project" value="TreeGrafter"/>
</dbReference>
<dbReference type="GO" id="GO:0030976">
    <property type="term" value="F:thiamine pyrophosphate binding"/>
    <property type="evidence" value="ECO:0007669"/>
    <property type="project" value="InterPro"/>
</dbReference>
<dbReference type="Pfam" id="PF02776">
    <property type="entry name" value="TPP_enzyme_N"/>
    <property type="match status" value="1"/>
</dbReference>
<comment type="caution">
    <text evidence="8">The sequence shown here is derived from an EMBL/GenBank/DDBJ whole genome shotgun (WGS) entry which is preliminary data.</text>
</comment>
<dbReference type="PANTHER" id="PTHR18968:SF13">
    <property type="entry name" value="ACETOLACTATE SYNTHASE CATALYTIC SUBUNIT, MITOCHONDRIAL"/>
    <property type="match status" value="1"/>
</dbReference>
<evidence type="ECO:0000259" key="7">
    <source>
        <dbReference type="Pfam" id="PF02776"/>
    </source>
</evidence>
<dbReference type="PANTHER" id="PTHR18968">
    <property type="entry name" value="THIAMINE PYROPHOSPHATE ENZYMES"/>
    <property type="match status" value="1"/>
</dbReference>
<protein>
    <submittedName>
        <fullName evidence="8">Acetolactate synthase catalytic subunit</fullName>
    </submittedName>
</protein>
<dbReference type="InterPro" id="IPR012000">
    <property type="entry name" value="Thiamin_PyroP_enz_cen_dom"/>
</dbReference>
<name>A0AAW9Q9T0_9BURK</name>
<dbReference type="CDD" id="cd00568">
    <property type="entry name" value="TPP_enzymes"/>
    <property type="match status" value="1"/>
</dbReference>
<dbReference type="PROSITE" id="PS00187">
    <property type="entry name" value="TPP_ENZYMES"/>
    <property type="match status" value="1"/>
</dbReference>
<organism evidence="8 9">
    <name type="scientific">Aquincola agrisoli</name>
    <dbReference type="NCBI Taxonomy" id="3119538"/>
    <lineage>
        <taxon>Bacteria</taxon>
        <taxon>Pseudomonadati</taxon>
        <taxon>Pseudomonadota</taxon>
        <taxon>Betaproteobacteria</taxon>
        <taxon>Burkholderiales</taxon>
        <taxon>Sphaerotilaceae</taxon>
        <taxon>Aquincola</taxon>
    </lineage>
</organism>
<dbReference type="InterPro" id="IPR029035">
    <property type="entry name" value="DHS-like_NAD/FAD-binding_dom"/>
</dbReference>
<feature type="domain" description="Thiamine pyrophosphate enzyme N-terminal TPP-binding" evidence="7">
    <location>
        <begin position="23"/>
        <end position="136"/>
    </location>
</feature>
<comment type="cofactor">
    <cofactor evidence="1">
        <name>thiamine diphosphate</name>
        <dbReference type="ChEBI" id="CHEBI:58937"/>
    </cofactor>
</comment>
<evidence type="ECO:0000256" key="2">
    <source>
        <dbReference type="ARBA" id="ARBA00007812"/>
    </source>
</evidence>
<evidence type="ECO:0000259" key="5">
    <source>
        <dbReference type="Pfam" id="PF00205"/>
    </source>
</evidence>
<sequence>MNAQPDATTRRATESRGLQYTDTVAHRVAQALARHGVECLFGQSLPSMVHLAGREHGIRQVAYRQENTGGYMADAYARLSGKVGIVTAQNGPAAALLVAPLMEALKVSVPLIALVQDVNRDQTDRNAFQEIDHESMFRPCSKWVRRVTEASRIDDYVDMAFTAATSGRPGPAVLLLPADLLTSPAAAQPAAPRSASLGRYPLDRAMPSHASLDEAAALIAQAQRPVVVAGGGVHLSGATAELAALQALASLPVATTVMGKGAVDETHPLSLGVVSYFTGKNGSARFLKPLVAEADVVLLVGNRTNQNGTDSWKLYPAGARFIHIDIEPTEIGRNYEALRLVGDAKLTLAALADRLKAADLSQRQKARAGLEATIANGRRQHQEEVAALVNSNASPMRPERIMRELDQRLTAESVVVADASYSSIWIANGLRSRQAGMRFITPRGLAGLGWGFPMALGARVARPDAPVFCVVGDGGFAHAWAELETAVRMKLKVVLVVLNNGILGYQKHAENIKFGAYTDACQFVPVDHAAIARAVGARGVRVEQAQALGAALDEAMAAEGTTLIDVVTDPDAFPPVTWYEAV</sequence>
<dbReference type="InterPro" id="IPR000399">
    <property type="entry name" value="TPP-bd_CS"/>
</dbReference>
<dbReference type="AlphaFoldDB" id="A0AAW9Q9T0"/>
<keyword evidence="3 4" id="KW-0786">Thiamine pyrophosphate</keyword>
<dbReference type="Gene3D" id="3.40.50.1220">
    <property type="entry name" value="TPP-binding domain"/>
    <property type="match status" value="1"/>
</dbReference>
<dbReference type="Pfam" id="PF02775">
    <property type="entry name" value="TPP_enzyme_C"/>
    <property type="match status" value="1"/>
</dbReference>
<evidence type="ECO:0000256" key="4">
    <source>
        <dbReference type="RuleBase" id="RU362132"/>
    </source>
</evidence>
<reference evidence="8 9" key="1">
    <citation type="submission" date="2024-02" db="EMBL/GenBank/DDBJ databases">
        <title>Genome sequence of Aquincola sp. MAHUQ-54.</title>
        <authorList>
            <person name="Huq M.A."/>
        </authorList>
    </citation>
    <scope>NUCLEOTIDE SEQUENCE [LARGE SCALE GENOMIC DNA]</scope>
    <source>
        <strain evidence="8 9">MAHUQ-54</strain>
    </source>
</reference>
<proteinExistence type="inferred from homology"/>
<dbReference type="Pfam" id="PF00205">
    <property type="entry name" value="TPP_enzyme_M"/>
    <property type="match status" value="1"/>
</dbReference>
<evidence type="ECO:0000259" key="6">
    <source>
        <dbReference type="Pfam" id="PF02775"/>
    </source>
</evidence>
<dbReference type="GO" id="GO:0009097">
    <property type="term" value="P:isoleucine biosynthetic process"/>
    <property type="evidence" value="ECO:0007669"/>
    <property type="project" value="TreeGrafter"/>
</dbReference>
<evidence type="ECO:0000313" key="9">
    <source>
        <dbReference type="Proteomes" id="UP001336250"/>
    </source>
</evidence>
<comment type="similarity">
    <text evidence="2 4">Belongs to the TPP enzyme family.</text>
</comment>
<dbReference type="GO" id="GO:0005948">
    <property type="term" value="C:acetolactate synthase complex"/>
    <property type="evidence" value="ECO:0007669"/>
    <property type="project" value="TreeGrafter"/>
</dbReference>
<keyword evidence="9" id="KW-1185">Reference proteome</keyword>
<accession>A0AAW9Q9T0</accession>
<dbReference type="NCBIfam" id="NF004772">
    <property type="entry name" value="PRK06112.1"/>
    <property type="match status" value="1"/>
</dbReference>
<dbReference type="RefSeq" id="WP_332292306.1">
    <property type="nucleotide sequence ID" value="NZ_JAZIBG010000048.1"/>
</dbReference>
<dbReference type="SUPFAM" id="SSF52467">
    <property type="entry name" value="DHS-like NAD/FAD-binding domain"/>
    <property type="match status" value="1"/>
</dbReference>
<feature type="domain" description="Thiamine pyrophosphate enzyme TPP-binding" evidence="6">
    <location>
        <begin position="420"/>
        <end position="566"/>
    </location>
</feature>
<dbReference type="GO" id="GO:0009099">
    <property type="term" value="P:L-valine biosynthetic process"/>
    <property type="evidence" value="ECO:0007669"/>
    <property type="project" value="TreeGrafter"/>
</dbReference>
<dbReference type="InterPro" id="IPR045229">
    <property type="entry name" value="TPP_enz"/>
</dbReference>
<feature type="domain" description="Thiamine pyrophosphate enzyme central" evidence="5">
    <location>
        <begin position="212"/>
        <end position="351"/>
    </location>
</feature>
<evidence type="ECO:0000313" key="8">
    <source>
        <dbReference type="EMBL" id="MEF7616738.1"/>
    </source>
</evidence>
<dbReference type="EMBL" id="JAZIBG010000048">
    <property type="protein sequence ID" value="MEF7616738.1"/>
    <property type="molecule type" value="Genomic_DNA"/>
</dbReference>
<dbReference type="InterPro" id="IPR029061">
    <property type="entry name" value="THDP-binding"/>
</dbReference>
<dbReference type="InterPro" id="IPR011766">
    <property type="entry name" value="TPP_enzyme_TPP-bd"/>
</dbReference>